<dbReference type="InParanoid" id="A0A2R6RSG6"/>
<accession>A0A2R6RSG6</accession>
<sequence>MGFLSIFKKIYNQSKEHTDDDESVDESRPSPSLVQVPVHFVVESMKERLRVVKYKEELGSASACAICLKNMSASDEVREQSNCCHVFHRECLDGWMDRGQVTCPLCRSKLLPHDYQIINGEFKCGSDPWRRERMIYLFGEDCFFSN</sequence>
<name>A0A2R6RSG6_ACTCC</name>
<dbReference type="PROSITE" id="PS50089">
    <property type="entry name" value="ZF_RING_2"/>
    <property type="match status" value="1"/>
</dbReference>
<proteinExistence type="predicted"/>
<dbReference type="AlphaFoldDB" id="A0A2R6RSG6"/>
<evidence type="ECO:0000313" key="7">
    <source>
        <dbReference type="Proteomes" id="UP000241394"/>
    </source>
</evidence>
<dbReference type="OMA" id="DQGHETC"/>
<dbReference type="Pfam" id="PF13639">
    <property type="entry name" value="zf-RING_2"/>
    <property type="match status" value="1"/>
</dbReference>
<dbReference type="Gene3D" id="3.30.40.10">
    <property type="entry name" value="Zinc/RING finger domain, C3HC4 (zinc finger)"/>
    <property type="match status" value="1"/>
</dbReference>
<evidence type="ECO:0000256" key="2">
    <source>
        <dbReference type="ARBA" id="ARBA00022771"/>
    </source>
</evidence>
<protein>
    <submittedName>
        <fullName evidence="6">E3 ubiquitin-protein like</fullName>
    </submittedName>
</protein>
<dbReference type="GO" id="GO:0008270">
    <property type="term" value="F:zinc ion binding"/>
    <property type="evidence" value="ECO:0007669"/>
    <property type="project" value="UniProtKB-KW"/>
</dbReference>
<feature type="domain" description="RING-type" evidence="5">
    <location>
        <begin position="64"/>
        <end position="107"/>
    </location>
</feature>
<dbReference type="InterPro" id="IPR001841">
    <property type="entry name" value="Znf_RING"/>
</dbReference>
<keyword evidence="1" id="KW-0479">Metal-binding</keyword>
<dbReference type="Gramene" id="PSS32947">
    <property type="protein sequence ID" value="PSS32947"/>
    <property type="gene ID" value="CEY00_Acc03243"/>
</dbReference>
<dbReference type="InterPro" id="IPR013083">
    <property type="entry name" value="Znf_RING/FYVE/PHD"/>
</dbReference>
<evidence type="ECO:0000313" key="6">
    <source>
        <dbReference type="EMBL" id="PSS32947.1"/>
    </source>
</evidence>
<dbReference type="GO" id="GO:0061630">
    <property type="term" value="F:ubiquitin protein ligase activity"/>
    <property type="evidence" value="ECO:0007669"/>
    <property type="project" value="TreeGrafter"/>
</dbReference>
<evidence type="ECO:0000256" key="1">
    <source>
        <dbReference type="ARBA" id="ARBA00022723"/>
    </source>
</evidence>
<dbReference type="PANTHER" id="PTHR45969">
    <property type="entry name" value="RING ZINC FINGER PROTEIN-RELATED"/>
    <property type="match status" value="1"/>
</dbReference>
<dbReference type="GO" id="GO:0016567">
    <property type="term" value="P:protein ubiquitination"/>
    <property type="evidence" value="ECO:0007669"/>
    <property type="project" value="TreeGrafter"/>
</dbReference>
<keyword evidence="3" id="KW-0862">Zinc</keyword>
<dbReference type="OrthoDB" id="8062037at2759"/>
<dbReference type="PANTHER" id="PTHR45969:SF81">
    <property type="entry name" value="OS08G0157400 PROTEIN"/>
    <property type="match status" value="1"/>
</dbReference>
<keyword evidence="2 4" id="KW-0863">Zinc-finger</keyword>
<dbReference type="EMBL" id="NKQK01000003">
    <property type="protein sequence ID" value="PSS32947.1"/>
    <property type="molecule type" value="Genomic_DNA"/>
</dbReference>
<evidence type="ECO:0000259" key="5">
    <source>
        <dbReference type="PROSITE" id="PS50089"/>
    </source>
</evidence>
<evidence type="ECO:0000256" key="3">
    <source>
        <dbReference type="ARBA" id="ARBA00022833"/>
    </source>
</evidence>
<dbReference type="SUPFAM" id="SSF57850">
    <property type="entry name" value="RING/U-box"/>
    <property type="match status" value="1"/>
</dbReference>
<comment type="caution">
    <text evidence="6">The sequence shown here is derived from an EMBL/GenBank/DDBJ whole genome shotgun (WGS) entry which is preliminary data.</text>
</comment>
<evidence type="ECO:0000256" key="4">
    <source>
        <dbReference type="PROSITE-ProRule" id="PRU00175"/>
    </source>
</evidence>
<reference evidence="6 7" key="1">
    <citation type="submission" date="2017-07" db="EMBL/GenBank/DDBJ databases">
        <title>An improved, manually edited Actinidia chinensis var. chinensis (kiwifruit) genome highlights the challenges associated with draft genomes and gene prediction in plants.</title>
        <authorList>
            <person name="Pilkington S."/>
            <person name="Crowhurst R."/>
            <person name="Hilario E."/>
            <person name="Nardozza S."/>
            <person name="Fraser L."/>
            <person name="Peng Y."/>
            <person name="Gunaseelan K."/>
            <person name="Simpson R."/>
            <person name="Tahir J."/>
            <person name="Deroles S."/>
            <person name="Templeton K."/>
            <person name="Luo Z."/>
            <person name="Davy M."/>
            <person name="Cheng C."/>
            <person name="Mcneilage M."/>
            <person name="Scaglione D."/>
            <person name="Liu Y."/>
            <person name="Zhang Q."/>
            <person name="Datson P."/>
            <person name="De Silva N."/>
            <person name="Gardiner S."/>
            <person name="Bassett H."/>
            <person name="Chagne D."/>
            <person name="Mccallum J."/>
            <person name="Dzierzon H."/>
            <person name="Deng C."/>
            <person name="Wang Y.-Y."/>
            <person name="Barron N."/>
            <person name="Manako K."/>
            <person name="Bowen J."/>
            <person name="Foster T."/>
            <person name="Erridge Z."/>
            <person name="Tiffin H."/>
            <person name="Waite C."/>
            <person name="Davies K."/>
            <person name="Grierson E."/>
            <person name="Laing W."/>
            <person name="Kirk R."/>
            <person name="Chen X."/>
            <person name="Wood M."/>
            <person name="Montefiori M."/>
            <person name="Brummell D."/>
            <person name="Schwinn K."/>
            <person name="Catanach A."/>
            <person name="Fullerton C."/>
            <person name="Li D."/>
            <person name="Meiyalaghan S."/>
            <person name="Nieuwenhuizen N."/>
            <person name="Read N."/>
            <person name="Prakash R."/>
            <person name="Hunter D."/>
            <person name="Zhang H."/>
            <person name="Mckenzie M."/>
            <person name="Knabel M."/>
            <person name="Harris A."/>
            <person name="Allan A."/>
            <person name="Chen A."/>
            <person name="Janssen B."/>
            <person name="Plunkett B."/>
            <person name="Dwamena C."/>
            <person name="Voogd C."/>
            <person name="Leif D."/>
            <person name="Lafferty D."/>
            <person name="Souleyre E."/>
            <person name="Varkonyi-Gasic E."/>
            <person name="Gambi F."/>
            <person name="Hanley J."/>
            <person name="Yao J.-L."/>
            <person name="Cheung J."/>
            <person name="David K."/>
            <person name="Warren B."/>
            <person name="Marsh K."/>
            <person name="Snowden K."/>
            <person name="Lin-Wang K."/>
            <person name="Brian L."/>
            <person name="Martinez-Sanchez M."/>
            <person name="Wang M."/>
            <person name="Ileperuma N."/>
            <person name="Macnee N."/>
            <person name="Campin R."/>
            <person name="Mcatee P."/>
            <person name="Drummond R."/>
            <person name="Espley R."/>
            <person name="Ireland H."/>
            <person name="Wu R."/>
            <person name="Atkinson R."/>
            <person name="Karunairetnam S."/>
            <person name="Bulley S."/>
            <person name="Chunkath S."/>
            <person name="Hanley Z."/>
            <person name="Storey R."/>
            <person name="Thrimawithana A."/>
            <person name="Thomson S."/>
            <person name="David C."/>
            <person name="Testolin R."/>
        </authorList>
    </citation>
    <scope>NUCLEOTIDE SEQUENCE [LARGE SCALE GENOMIC DNA]</scope>
    <source>
        <strain evidence="7">cv. Red5</strain>
        <tissue evidence="6">Young leaf</tissue>
    </source>
</reference>
<keyword evidence="7" id="KW-1185">Reference proteome</keyword>
<reference evidence="7" key="2">
    <citation type="journal article" date="2018" name="BMC Genomics">
        <title>A manually annotated Actinidia chinensis var. chinensis (kiwifruit) genome highlights the challenges associated with draft genomes and gene prediction in plants.</title>
        <authorList>
            <person name="Pilkington S.M."/>
            <person name="Crowhurst R."/>
            <person name="Hilario E."/>
            <person name="Nardozza S."/>
            <person name="Fraser L."/>
            <person name="Peng Y."/>
            <person name="Gunaseelan K."/>
            <person name="Simpson R."/>
            <person name="Tahir J."/>
            <person name="Deroles S.C."/>
            <person name="Templeton K."/>
            <person name="Luo Z."/>
            <person name="Davy M."/>
            <person name="Cheng C."/>
            <person name="McNeilage M."/>
            <person name="Scaglione D."/>
            <person name="Liu Y."/>
            <person name="Zhang Q."/>
            <person name="Datson P."/>
            <person name="De Silva N."/>
            <person name="Gardiner S.E."/>
            <person name="Bassett H."/>
            <person name="Chagne D."/>
            <person name="McCallum J."/>
            <person name="Dzierzon H."/>
            <person name="Deng C."/>
            <person name="Wang Y.Y."/>
            <person name="Barron L."/>
            <person name="Manako K."/>
            <person name="Bowen J."/>
            <person name="Foster T.M."/>
            <person name="Erridge Z.A."/>
            <person name="Tiffin H."/>
            <person name="Waite C.N."/>
            <person name="Davies K.M."/>
            <person name="Grierson E.P."/>
            <person name="Laing W.A."/>
            <person name="Kirk R."/>
            <person name="Chen X."/>
            <person name="Wood M."/>
            <person name="Montefiori M."/>
            <person name="Brummell D.A."/>
            <person name="Schwinn K.E."/>
            <person name="Catanach A."/>
            <person name="Fullerton C."/>
            <person name="Li D."/>
            <person name="Meiyalaghan S."/>
            <person name="Nieuwenhuizen N."/>
            <person name="Read N."/>
            <person name="Prakash R."/>
            <person name="Hunter D."/>
            <person name="Zhang H."/>
            <person name="McKenzie M."/>
            <person name="Knabel M."/>
            <person name="Harris A."/>
            <person name="Allan A.C."/>
            <person name="Gleave A."/>
            <person name="Chen A."/>
            <person name="Janssen B.J."/>
            <person name="Plunkett B."/>
            <person name="Ampomah-Dwamena C."/>
            <person name="Voogd C."/>
            <person name="Leif D."/>
            <person name="Lafferty D."/>
            <person name="Souleyre E.J.F."/>
            <person name="Varkonyi-Gasic E."/>
            <person name="Gambi F."/>
            <person name="Hanley J."/>
            <person name="Yao J.L."/>
            <person name="Cheung J."/>
            <person name="David K.M."/>
            <person name="Warren B."/>
            <person name="Marsh K."/>
            <person name="Snowden K.C."/>
            <person name="Lin-Wang K."/>
            <person name="Brian L."/>
            <person name="Martinez-Sanchez M."/>
            <person name="Wang M."/>
            <person name="Ileperuma N."/>
            <person name="Macnee N."/>
            <person name="Campin R."/>
            <person name="McAtee P."/>
            <person name="Drummond R.S.M."/>
            <person name="Espley R.V."/>
            <person name="Ireland H.S."/>
            <person name="Wu R."/>
            <person name="Atkinson R.G."/>
            <person name="Karunairetnam S."/>
            <person name="Bulley S."/>
            <person name="Chunkath S."/>
            <person name="Hanley Z."/>
            <person name="Storey R."/>
            <person name="Thrimawithana A.H."/>
            <person name="Thomson S."/>
            <person name="David C."/>
            <person name="Testolin R."/>
            <person name="Huang H."/>
            <person name="Hellens R.P."/>
            <person name="Schaffer R.J."/>
        </authorList>
    </citation>
    <scope>NUCLEOTIDE SEQUENCE [LARGE SCALE GENOMIC DNA]</scope>
    <source>
        <strain evidence="7">cv. Red5</strain>
    </source>
</reference>
<organism evidence="6 7">
    <name type="scientific">Actinidia chinensis var. chinensis</name>
    <name type="common">Chinese soft-hair kiwi</name>
    <dbReference type="NCBI Taxonomy" id="1590841"/>
    <lineage>
        <taxon>Eukaryota</taxon>
        <taxon>Viridiplantae</taxon>
        <taxon>Streptophyta</taxon>
        <taxon>Embryophyta</taxon>
        <taxon>Tracheophyta</taxon>
        <taxon>Spermatophyta</taxon>
        <taxon>Magnoliopsida</taxon>
        <taxon>eudicotyledons</taxon>
        <taxon>Gunneridae</taxon>
        <taxon>Pentapetalae</taxon>
        <taxon>asterids</taxon>
        <taxon>Ericales</taxon>
        <taxon>Actinidiaceae</taxon>
        <taxon>Actinidia</taxon>
    </lineage>
</organism>
<dbReference type="Proteomes" id="UP000241394">
    <property type="component" value="Chromosome LG3"/>
</dbReference>
<gene>
    <name evidence="6" type="ORF">CEY00_Acc03243</name>
</gene>
<dbReference type="STRING" id="1590841.A0A2R6RSG6"/>
<dbReference type="SMART" id="SM00184">
    <property type="entry name" value="RING"/>
    <property type="match status" value="1"/>
</dbReference>